<dbReference type="AlphaFoldDB" id="A0A8H7VTK4"/>
<accession>A0A8H7VTK4</accession>
<reference evidence="1" key="1">
    <citation type="submission" date="2021-01" db="EMBL/GenBank/DDBJ databases">
        <title>Metabolic potential, ecology and presence of endohyphal bacteria is reflected in genomic diversity of Mucoromycotina.</title>
        <authorList>
            <person name="Muszewska A."/>
            <person name="Okrasinska A."/>
            <person name="Steczkiewicz K."/>
            <person name="Drgas O."/>
            <person name="Orlowska M."/>
            <person name="Perlinska-Lenart U."/>
            <person name="Aleksandrzak-Piekarczyk T."/>
            <person name="Szatraj K."/>
            <person name="Zielenkiewicz U."/>
            <person name="Pilsyk S."/>
            <person name="Malc E."/>
            <person name="Mieczkowski P."/>
            <person name="Kruszewska J.S."/>
            <person name="Biernat P."/>
            <person name="Pawlowska J."/>
        </authorList>
    </citation>
    <scope>NUCLEOTIDE SEQUENCE</scope>
    <source>
        <strain evidence="1">WA0000018081</strain>
    </source>
</reference>
<proteinExistence type="predicted"/>
<keyword evidence="2" id="KW-1185">Reference proteome</keyword>
<name>A0A8H7VTK4_9FUNG</name>
<evidence type="ECO:0000313" key="1">
    <source>
        <dbReference type="EMBL" id="KAG2232610.1"/>
    </source>
</evidence>
<dbReference type="Proteomes" id="UP000613177">
    <property type="component" value="Unassembled WGS sequence"/>
</dbReference>
<protein>
    <submittedName>
        <fullName evidence="1">Uncharacterized protein</fullName>
    </submittedName>
</protein>
<dbReference type="EMBL" id="JAEPRE010000105">
    <property type="protein sequence ID" value="KAG2232610.1"/>
    <property type="molecule type" value="Genomic_DNA"/>
</dbReference>
<gene>
    <name evidence="1" type="ORF">INT48_001299</name>
</gene>
<comment type="caution">
    <text evidence="1">The sequence shown here is derived from an EMBL/GenBank/DDBJ whole genome shotgun (WGS) entry which is preliminary data.</text>
</comment>
<sequence length="325" mass="37435">MNVSAIFSLFCGNNTGDGMKNLDMYGFDDEVFLSRQQANEQKDAVFSSFFGIFEITNTAYSFNQKFNHIITFLPGLKTVRVSGTLIRNTSSNSSESNALELQLKNAVQTRTNRIITSDIKVNDKLYKKIEHHKLLTKRHNNEVMIIRENLKATKSRIYDLQKQLNFPEYGKDFTKKDEQNIVKKFEKTKGNYKCFERTEDIELDEQVRYSENLLFSGTDNGLVTMTETARLDIKQVKFHLKPYNKYSILNDIKEGDQDAELNFSDDEINQATLCKTLRQFISSKQNKHPIMLTGDRGYCHGSGIKGHLKYGGVWKPKLHSLYTSV</sequence>
<evidence type="ECO:0000313" key="2">
    <source>
        <dbReference type="Proteomes" id="UP000613177"/>
    </source>
</evidence>
<organism evidence="1 2">
    <name type="scientific">Thamnidium elegans</name>
    <dbReference type="NCBI Taxonomy" id="101142"/>
    <lineage>
        <taxon>Eukaryota</taxon>
        <taxon>Fungi</taxon>
        <taxon>Fungi incertae sedis</taxon>
        <taxon>Mucoromycota</taxon>
        <taxon>Mucoromycotina</taxon>
        <taxon>Mucoromycetes</taxon>
        <taxon>Mucorales</taxon>
        <taxon>Mucorineae</taxon>
        <taxon>Mucoraceae</taxon>
        <taxon>Thamnidium</taxon>
    </lineage>
</organism>